<feature type="transmembrane region" description="Helical" evidence="1">
    <location>
        <begin position="58"/>
        <end position="80"/>
    </location>
</feature>
<dbReference type="AlphaFoldDB" id="W5TEX2"/>
<name>W5TEX2_9NOCA</name>
<keyword evidence="3" id="KW-1185">Reference proteome</keyword>
<evidence type="ECO:0000313" key="2">
    <source>
        <dbReference type="EMBL" id="AHH17714.1"/>
    </source>
</evidence>
<dbReference type="PATRIC" id="fig|1415166.3.peg.2997"/>
<protein>
    <submittedName>
        <fullName evidence="2">Uncharacterized protein</fullName>
    </submittedName>
</protein>
<keyword evidence="1" id="KW-1133">Transmembrane helix</keyword>
<dbReference type="KEGG" id="nno:NONO_c29250"/>
<dbReference type="STRING" id="1415166.NONO_c29250"/>
<dbReference type="eggNOG" id="ENOG5031WN9">
    <property type="taxonomic scope" value="Bacteria"/>
</dbReference>
<sequence>MTATVLFTEHPAGPGPHRSIVEARSRYRGVFGTTWYDDSISALVTRNERMHAVMMPELLGVAVLGALGANAAAVISVGAAERCVWTFLTEAPASPSRTRSLALFTRFVIQAGPGALIALPTPGNPRRQWVCEPAEAALPAYELVADAVVAASGR</sequence>
<dbReference type="EMBL" id="CP006850">
    <property type="protein sequence ID" value="AHH17714.1"/>
    <property type="molecule type" value="Genomic_DNA"/>
</dbReference>
<keyword evidence="1" id="KW-0812">Transmembrane</keyword>
<gene>
    <name evidence="2" type="ORF">NONO_c29250</name>
</gene>
<organism evidence="2 3">
    <name type="scientific">Nocardia nova SH22a</name>
    <dbReference type="NCBI Taxonomy" id="1415166"/>
    <lineage>
        <taxon>Bacteria</taxon>
        <taxon>Bacillati</taxon>
        <taxon>Actinomycetota</taxon>
        <taxon>Actinomycetes</taxon>
        <taxon>Mycobacteriales</taxon>
        <taxon>Nocardiaceae</taxon>
        <taxon>Nocardia</taxon>
    </lineage>
</organism>
<accession>W5TEX2</accession>
<dbReference type="OrthoDB" id="4561417at2"/>
<proteinExistence type="predicted"/>
<evidence type="ECO:0000256" key="1">
    <source>
        <dbReference type="SAM" id="Phobius"/>
    </source>
</evidence>
<keyword evidence="1" id="KW-0472">Membrane</keyword>
<dbReference type="RefSeq" id="WP_025349176.1">
    <property type="nucleotide sequence ID" value="NZ_CP006850.1"/>
</dbReference>
<dbReference type="Proteomes" id="UP000019150">
    <property type="component" value="Chromosome"/>
</dbReference>
<dbReference type="HOGENOM" id="CLU_1702426_0_0_11"/>
<evidence type="ECO:0000313" key="3">
    <source>
        <dbReference type="Proteomes" id="UP000019150"/>
    </source>
</evidence>
<reference evidence="2 3" key="1">
    <citation type="journal article" date="2014" name="Appl. Environ. Microbiol.">
        <title>Insights into the Microbial Degradation of Rubber and Gutta-Percha by Analysis of the Complete Genome of Nocardia nova SH22a.</title>
        <authorList>
            <person name="Luo Q."/>
            <person name="Hiessl S."/>
            <person name="Poehlein A."/>
            <person name="Daniel R."/>
            <person name="Steinbuchel A."/>
        </authorList>
    </citation>
    <scope>NUCLEOTIDE SEQUENCE [LARGE SCALE GENOMIC DNA]</scope>
    <source>
        <strain evidence="2">SH22a</strain>
    </source>
</reference>